<accession>A0A418X6P8</accession>
<organism evidence="1 2">
    <name type="scientific">Noviherbaspirillum cavernae</name>
    <dbReference type="NCBI Taxonomy" id="2320862"/>
    <lineage>
        <taxon>Bacteria</taxon>
        <taxon>Pseudomonadati</taxon>
        <taxon>Pseudomonadota</taxon>
        <taxon>Betaproteobacteria</taxon>
        <taxon>Burkholderiales</taxon>
        <taxon>Oxalobacteraceae</taxon>
        <taxon>Noviherbaspirillum</taxon>
    </lineage>
</organism>
<reference evidence="1 2" key="1">
    <citation type="submission" date="2018-09" db="EMBL/GenBank/DDBJ databases">
        <authorList>
            <person name="Zhu H."/>
        </authorList>
    </citation>
    <scope>NUCLEOTIDE SEQUENCE [LARGE SCALE GENOMIC DNA]</scope>
    <source>
        <strain evidence="1 2">K2R10-39</strain>
    </source>
</reference>
<dbReference type="InterPro" id="IPR032092">
    <property type="entry name" value="PilW"/>
</dbReference>
<dbReference type="Pfam" id="PF16074">
    <property type="entry name" value="PilW"/>
    <property type="match status" value="1"/>
</dbReference>
<dbReference type="GO" id="GO:0043683">
    <property type="term" value="P:type IV pilus assembly"/>
    <property type="evidence" value="ECO:0007669"/>
    <property type="project" value="InterPro"/>
</dbReference>
<dbReference type="OrthoDB" id="8780389at2"/>
<evidence type="ECO:0000313" key="2">
    <source>
        <dbReference type="Proteomes" id="UP000285190"/>
    </source>
</evidence>
<name>A0A418X6P8_9BURK</name>
<dbReference type="Proteomes" id="UP000285190">
    <property type="component" value="Unassembled WGS sequence"/>
</dbReference>
<protein>
    <submittedName>
        <fullName evidence="1">Pilus assembly protein PilW</fullName>
    </submittedName>
</protein>
<gene>
    <name evidence="1" type="ORF">D3870_11780</name>
</gene>
<comment type="caution">
    <text evidence="1">The sequence shown here is derived from an EMBL/GenBank/DDBJ whole genome shotgun (WGS) entry which is preliminary data.</text>
</comment>
<evidence type="ECO:0000313" key="1">
    <source>
        <dbReference type="EMBL" id="RJG08011.1"/>
    </source>
</evidence>
<sequence length="322" mass="34184">MTLVELMISMTLGLVVVMAATALLLSTKSGYAVQDESARIQDTGRYAIESIARAVRQAAYEDWRTDDVPILSTGDISANIEGLDAKSLKKITAGIESPQSDAVNGSDVLAVRFFGSGIGKHGDGTIINCAGFGVRAATSQATAESERGWSIFYVRTGTDGEPGLYCKWKKDAEPGAGGDDSWTAESIARGVESFQVLYGLDLNADSLPDRFVSATAINAMDDAFVAAAGAAENPVDKNKITNWKKVVTVKVALLLRGSQPTREGTPNLVYDLFGKDYADANATTDIGTRIKEMALPNSIRNRARKAFAMSIQLRNQAAGSGA</sequence>
<proteinExistence type="predicted"/>
<dbReference type="AlphaFoldDB" id="A0A418X6P8"/>
<dbReference type="EMBL" id="QYUN01000002">
    <property type="protein sequence ID" value="RJG08011.1"/>
    <property type="molecule type" value="Genomic_DNA"/>
</dbReference>
<keyword evidence="2" id="KW-1185">Reference proteome</keyword>